<dbReference type="RefSeq" id="WP_215580788.1">
    <property type="nucleotide sequence ID" value="NZ_CP073754.1"/>
</dbReference>
<dbReference type="AlphaFoldDB" id="A0A975MLF7"/>
<proteinExistence type="predicted"/>
<dbReference type="InterPro" id="IPR002656">
    <property type="entry name" value="Acyl_transf_3_dom"/>
</dbReference>
<gene>
    <name evidence="3" type="ORF">KEF85_11735</name>
</gene>
<organism evidence="3 4">
    <name type="scientific">Methylomonas paludis</name>
    <dbReference type="NCBI Taxonomy" id="1173101"/>
    <lineage>
        <taxon>Bacteria</taxon>
        <taxon>Pseudomonadati</taxon>
        <taxon>Pseudomonadota</taxon>
        <taxon>Gammaproteobacteria</taxon>
        <taxon>Methylococcales</taxon>
        <taxon>Methylococcaceae</taxon>
        <taxon>Methylomonas</taxon>
    </lineage>
</organism>
<keyword evidence="1" id="KW-1133">Transmembrane helix</keyword>
<feature type="transmembrane region" description="Helical" evidence="1">
    <location>
        <begin position="84"/>
        <end position="104"/>
    </location>
</feature>
<dbReference type="Pfam" id="PF01757">
    <property type="entry name" value="Acyl_transf_3"/>
    <property type="match status" value="1"/>
</dbReference>
<feature type="transmembrane region" description="Helical" evidence="1">
    <location>
        <begin position="21"/>
        <end position="40"/>
    </location>
</feature>
<dbReference type="GO" id="GO:0009103">
    <property type="term" value="P:lipopolysaccharide biosynthetic process"/>
    <property type="evidence" value="ECO:0007669"/>
    <property type="project" value="TreeGrafter"/>
</dbReference>
<dbReference type="PANTHER" id="PTHR23028">
    <property type="entry name" value="ACETYLTRANSFERASE"/>
    <property type="match status" value="1"/>
</dbReference>
<dbReference type="EMBL" id="CP073754">
    <property type="protein sequence ID" value="QWF70021.1"/>
    <property type="molecule type" value="Genomic_DNA"/>
</dbReference>
<feature type="transmembrane region" description="Helical" evidence="1">
    <location>
        <begin position="236"/>
        <end position="254"/>
    </location>
</feature>
<protein>
    <submittedName>
        <fullName evidence="3">Acyltransferase</fullName>
    </submittedName>
</protein>
<reference evidence="3" key="1">
    <citation type="submission" date="2021-04" db="EMBL/GenBank/DDBJ databases">
        <title>Draft genome sequence data of methanotrophic Methylovulum sp. strain S1L and Methylomonas sp. strain S2AM isolated from boreal lake water columns.</title>
        <authorList>
            <person name="Rissanen A.J."/>
            <person name="Mangayil R."/>
            <person name="Svenning M.M."/>
            <person name="Khanongnuch R."/>
        </authorList>
    </citation>
    <scope>NUCLEOTIDE SEQUENCE</scope>
    <source>
        <strain evidence="3">S2AM</strain>
    </source>
</reference>
<evidence type="ECO:0000313" key="3">
    <source>
        <dbReference type="EMBL" id="QWF70021.1"/>
    </source>
</evidence>
<keyword evidence="1" id="KW-0812">Transmembrane</keyword>
<evidence type="ECO:0000313" key="4">
    <source>
        <dbReference type="Proteomes" id="UP000676649"/>
    </source>
</evidence>
<feature type="transmembrane region" description="Helical" evidence="1">
    <location>
        <begin position="299"/>
        <end position="318"/>
    </location>
</feature>
<feature type="transmembrane region" description="Helical" evidence="1">
    <location>
        <begin position="148"/>
        <end position="164"/>
    </location>
</feature>
<feature type="transmembrane region" description="Helical" evidence="1">
    <location>
        <begin position="171"/>
        <end position="187"/>
    </location>
</feature>
<keyword evidence="1" id="KW-0472">Membrane</keyword>
<dbReference type="GO" id="GO:0016020">
    <property type="term" value="C:membrane"/>
    <property type="evidence" value="ECO:0007669"/>
    <property type="project" value="TreeGrafter"/>
</dbReference>
<dbReference type="KEGG" id="mpad:KEF85_11735"/>
<evidence type="ECO:0000259" key="2">
    <source>
        <dbReference type="Pfam" id="PF01757"/>
    </source>
</evidence>
<dbReference type="Proteomes" id="UP000676649">
    <property type="component" value="Chromosome"/>
</dbReference>
<dbReference type="PANTHER" id="PTHR23028:SF53">
    <property type="entry name" value="ACYL_TRANSF_3 DOMAIN-CONTAINING PROTEIN"/>
    <property type="match status" value="1"/>
</dbReference>
<name>A0A975MLF7_9GAMM</name>
<keyword evidence="3" id="KW-0808">Transferase</keyword>
<sequence length="358" mass="41949">MQKSLLAKQTKEFYIPSLDGIRAIAILLVFLSHIGLGHIIPGGLGVTIFFFLSGFLITTLLRKEYEKTNTINFTHFYIRRIFRIWPNFYFVLFSGAILTIYGIIPGEIKIMPFLSQAFHYANYYLITHDNSGKTIGSEIFWSLAVEEHYYLIFPFLYLLLLRLGLSQQKQFLTLLLFCISILAWRYYLVYEMNASSVRTYYASDTRFDSLFFGCSLAVYRNPVLDDIKNSDKTLKYIYIPLAVLIIVISLLFRSEHFRETIRYSLQGVALYPLFWAAIRFHNWGVFRILNFRAMKFMGWLSYSFYLVHFSVIKVVFLHTENLPIYISASLAFIISITIAYLIYIVIEAPFTRLRKKLI</sequence>
<feature type="transmembrane region" description="Helical" evidence="1">
    <location>
        <begin position="46"/>
        <end position="63"/>
    </location>
</feature>
<dbReference type="InterPro" id="IPR050879">
    <property type="entry name" value="Acyltransferase_3"/>
</dbReference>
<feature type="domain" description="Acyltransferase 3" evidence="2">
    <location>
        <begin position="16"/>
        <end position="343"/>
    </location>
</feature>
<evidence type="ECO:0000256" key="1">
    <source>
        <dbReference type="SAM" id="Phobius"/>
    </source>
</evidence>
<keyword evidence="4" id="KW-1185">Reference proteome</keyword>
<feature type="transmembrane region" description="Helical" evidence="1">
    <location>
        <begin position="324"/>
        <end position="346"/>
    </location>
</feature>
<keyword evidence="3" id="KW-0012">Acyltransferase</keyword>
<accession>A0A975MLF7</accession>
<dbReference type="GO" id="GO:0016747">
    <property type="term" value="F:acyltransferase activity, transferring groups other than amino-acyl groups"/>
    <property type="evidence" value="ECO:0007669"/>
    <property type="project" value="InterPro"/>
</dbReference>